<feature type="transmembrane region" description="Helical" evidence="1">
    <location>
        <begin position="6"/>
        <end position="23"/>
    </location>
</feature>
<organism evidence="3">
    <name type="scientific">marine sediment metagenome</name>
    <dbReference type="NCBI Taxonomy" id="412755"/>
    <lineage>
        <taxon>unclassified sequences</taxon>
        <taxon>metagenomes</taxon>
        <taxon>ecological metagenomes</taxon>
    </lineage>
</organism>
<evidence type="ECO:0000259" key="2">
    <source>
        <dbReference type="Pfam" id="PF04389"/>
    </source>
</evidence>
<evidence type="ECO:0000256" key="1">
    <source>
        <dbReference type="SAM" id="Phobius"/>
    </source>
</evidence>
<sequence>WIGLWFFTIVVSISNVFLLFLNTHNRSPGALDNASGMSVVFELSKYFKVKEHKLDNFNLWFCQFSAEELGTMGSRIFVNNHEKHFIKGRVFQINLDMISSSCRGKNQVEYLRTFGVFPRKKTAPLLSKYLDDAAFEEDVKIEGFHSSVGAHTDSVPFHQRKFDSVDIITRGGFKFTHNKDDTPDKVDPKVLFDACLIIRRTILMLDKDYEILCENQE</sequence>
<dbReference type="SUPFAM" id="SSF53187">
    <property type="entry name" value="Zn-dependent exopeptidases"/>
    <property type="match status" value="1"/>
</dbReference>
<dbReference type="Gene3D" id="3.40.630.10">
    <property type="entry name" value="Zn peptidases"/>
    <property type="match status" value="1"/>
</dbReference>
<keyword evidence="1" id="KW-1133">Transmembrane helix</keyword>
<dbReference type="PANTHER" id="PTHR12147:SF26">
    <property type="entry name" value="PEPTIDASE M28 DOMAIN-CONTAINING PROTEIN"/>
    <property type="match status" value="1"/>
</dbReference>
<dbReference type="Pfam" id="PF04389">
    <property type="entry name" value="Peptidase_M28"/>
    <property type="match status" value="1"/>
</dbReference>
<reference evidence="3" key="1">
    <citation type="journal article" date="2015" name="Nature">
        <title>Complex archaea that bridge the gap between prokaryotes and eukaryotes.</title>
        <authorList>
            <person name="Spang A."/>
            <person name="Saw J.H."/>
            <person name="Jorgensen S.L."/>
            <person name="Zaremba-Niedzwiedzka K."/>
            <person name="Martijn J."/>
            <person name="Lind A.E."/>
            <person name="van Eijk R."/>
            <person name="Schleper C."/>
            <person name="Guy L."/>
            <person name="Ettema T.J."/>
        </authorList>
    </citation>
    <scope>NUCLEOTIDE SEQUENCE</scope>
</reference>
<dbReference type="GO" id="GO:0006508">
    <property type="term" value="P:proteolysis"/>
    <property type="evidence" value="ECO:0007669"/>
    <property type="project" value="InterPro"/>
</dbReference>
<dbReference type="InterPro" id="IPR007484">
    <property type="entry name" value="Peptidase_M28"/>
</dbReference>
<dbReference type="PANTHER" id="PTHR12147">
    <property type="entry name" value="METALLOPEPTIDASE M28 FAMILY MEMBER"/>
    <property type="match status" value="1"/>
</dbReference>
<feature type="domain" description="Peptidase M28" evidence="2">
    <location>
        <begin position="24"/>
        <end position="192"/>
    </location>
</feature>
<accession>A0A0F9IXY4</accession>
<dbReference type="AlphaFoldDB" id="A0A0F9IXY4"/>
<keyword evidence="1" id="KW-0472">Membrane</keyword>
<comment type="caution">
    <text evidence="3">The sequence shown here is derived from an EMBL/GenBank/DDBJ whole genome shotgun (WGS) entry which is preliminary data.</text>
</comment>
<dbReference type="GO" id="GO:0008235">
    <property type="term" value="F:metalloexopeptidase activity"/>
    <property type="evidence" value="ECO:0007669"/>
    <property type="project" value="InterPro"/>
</dbReference>
<evidence type="ECO:0000313" key="3">
    <source>
        <dbReference type="EMBL" id="KKM62198.1"/>
    </source>
</evidence>
<dbReference type="EMBL" id="LAZR01011347">
    <property type="protein sequence ID" value="KKM62198.1"/>
    <property type="molecule type" value="Genomic_DNA"/>
</dbReference>
<protein>
    <recommendedName>
        <fullName evidence="2">Peptidase M28 domain-containing protein</fullName>
    </recommendedName>
</protein>
<gene>
    <name evidence="3" type="ORF">LCGC14_1524130</name>
</gene>
<name>A0A0F9IXY4_9ZZZZ</name>
<keyword evidence="1" id="KW-0812">Transmembrane</keyword>
<proteinExistence type="predicted"/>
<feature type="non-terminal residue" evidence="3">
    <location>
        <position position="1"/>
    </location>
</feature>
<dbReference type="InterPro" id="IPR045175">
    <property type="entry name" value="M28_fam"/>
</dbReference>